<dbReference type="InterPro" id="IPR036291">
    <property type="entry name" value="NAD(P)-bd_dom_sf"/>
</dbReference>
<dbReference type="CDD" id="cd05262">
    <property type="entry name" value="SDR_a7"/>
    <property type="match status" value="1"/>
</dbReference>
<dbReference type="EMBL" id="FNXY01000007">
    <property type="protein sequence ID" value="SEJ40230.1"/>
    <property type="molecule type" value="Genomic_DNA"/>
</dbReference>
<sequence>MRVFVTGATGFVGSAVVQELIRNGHQVLGLARSDDGAGSLIAAGAEVYRGDLRDLESLKNGAASCEGVIHTGFIHDFTRFKEMCELDGKVIEAIGSELVGSDRPFIVTSGIGLLTTPGRLATEQDMPSDLNPNPRIVSEKAADAVAALGVRVSVLRLPPTVHGEGDHGFLPIIIGISREKGVSVYKERGENRWPAVHRLDAATLYRLALEKVSVCGVRYHAVAEEGILFQDIARAVGKGANIPAESKSSEQTAEHFTWFNHFAGMDCAASSRRTKEMLGWNPVHAGLIEDIELGGYFK</sequence>
<dbReference type="AlphaFoldDB" id="A0A1H6YSD4"/>
<feature type="domain" description="NAD-dependent epimerase/dehydratase" evidence="1">
    <location>
        <begin position="3"/>
        <end position="72"/>
    </location>
</feature>
<dbReference type="PANTHER" id="PTHR48079">
    <property type="entry name" value="PROTEIN YEEZ"/>
    <property type="match status" value="1"/>
</dbReference>
<dbReference type="Gene3D" id="3.40.50.720">
    <property type="entry name" value="NAD(P)-binding Rossmann-like Domain"/>
    <property type="match status" value="1"/>
</dbReference>
<dbReference type="InterPro" id="IPR001509">
    <property type="entry name" value="Epimerase_deHydtase"/>
</dbReference>
<dbReference type="InterPro" id="IPR051783">
    <property type="entry name" value="NAD(P)-dependent_oxidoreduct"/>
</dbReference>
<name>A0A1H6YSD4_9BACT</name>
<evidence type="ECO:0000259" key="1">
    <source>
        <dbReference type="Pfam" id="PF01370"/>
    </source>
</evidence>
<organism evidence="2 3">
    <name type="scientific">Dyadobacter koreensis</name>
    <dbReference type="NCBI Taxonomy" id="408657"/>
    <lineage>
        <taxon>Bacteria</taxon>
        <taxon>Pseudomonadati</taxon>
        <taxon>Bacteroidota</taxon>
        <taxon>Cytophagia</taxon>
        <taxon>Cytophagales</taxon>
        <taxon>Spirosomataceae</taxon>
        <taxon>Dyadobacter</taxon>
    </lineage>
</organism>
<proteinExistence type="predicted"/>
<evidence type="ECO:0000313" key="2">
    <source>
        <dbReference type="EMBL" id="SEJ40230.1"/>
    </source>
</evidence>
<dbReference type="OrthoDB" id="9807212at2"/>
<reference evidence="2 3" key="1">
    <citation type="submission" date="2016-10" db="EMBL/GenBank/DDBJ databases">
        <authorList>
            <person name="de Groot N.N."/>
        </authorList>
    </citation>
    <scope>NUCLEOTIDE SEQUENCE [LARGE SCALE GENOMIC DNA]</scope>
    <source>
        <strain evidence="2 3">DSM 19938</strain>
    </source>
</reference>
<accession>A0A1H6YSD4</accession>
<dbReference type="Pfam" id="PF01370">
    <property type="entry name" value="Epimerase"/>
    <property type="match status" value="1"/>
</dbReference>
<dbReference type="SUPFAM" id="SSF51735">
    <property type="entry name" value="NAD(P)-binding Rossmann-fold domains"/>
    <property type="match status" value="1"/>
</dbReference>
<keyword evidence="3" id="KW-1185">Reference proteome</keyword>
<protein>
    <submittedName>
        <fullName evidence="2">Nucleoside-diphosphate-sugar epimerase</fullName>
    </submittedName>
</protein>
<gene>
    <name evidence="2" type="ORF">SAMN04487995_4496</name>
</gene>
<dbReference type="Proteomes" id="UP000199532">
    <property type="component" value="Unassembled WGS sequence"/>
</dbReference>
<dbReference type="PANTHER" id="PTHR48079:SF6">
    <property type="entry name" value="NAD(P)-BINDING DOMAIN-CONTAINING PROTEIN-RELATED"/>
    <property type="match status" value="1"/>
</dbReference>
<dbReference type="GO" id="GO:0005737">
    <property type="term" value="C:cytoplasm"/>
    <property type="evidence" value="ECO:0007669"/>
    <property type="project" value="TreeGrafter"/>
</dbReference>
<dbReference type="RefSeq" id="WP_090338494.1">
    <property type="nucleotide sequence ID" value="NZ_FNXY01000007.1"/>
</dbReference>
<dbReference type="STRING" id="408657.SAMN04487995_4496"/>
<evidence type="ECO:0000313" key="3">
    <source>
        <dbReference type="Proteomes" id="UP000199532"/>
    </source>
</evidence>
<dbReference type="GO" id="GO:0004029">
    <property type="term" value="F:aldehyde dehydrogenase (NAD+) activity"/>
    <property type="evidence" value="ECO:0007669"/>
    <property type="project" value="TreeGrafter"/>
</dbReference>